<accession>A0ACB6QPV8</accession>
<evidence type="ECO:0000313" key="1">
    <source>
        <dbReference type="EMBL" id="KAF2468915.1"/>
    </source>
</evidence>
<evidence type="ECO:0000313" key="2">
    <source>
        <dbReference type="Proteomes" id="UP000799755"/>
    </source>
</evidence>
<organism evidence="1 2">
    <name type="scientific">Lindgomyces ingoldianus</name>
    <dbReference type="NCBI Taxonomy" id="673940"/>
    <lineage>
        <taxon>Eukaryota</taxon>
        <taxon>Fungi</taxon>
        <taxon>Dikarya</taxon>
        <taxon>Ascomycota</taxon>
        <taxon>Pezizomycotina</taxon>
        <taxon>Dothideomycetes</taxon>
        <taxon>Pleosporomycetidae</taxon>
        <taxon>Pleosporales</taxon>
        <taxon>Lindgomycetaceae</taxon>
        <taxon>Lindgomyces</taxon>
    </lineage>
</organism>
<protein>
    <submittedName>
        <fullName evidence="1">Uncharacterized protein</fullName>
    </submittedName>
</protein>
<dbReference type="EMBL" id="MU003514">
    <property type="protein sequence ID" value="KAF2468915.1"/>
    <property type="molecule type" value="Genomic_DNA"/>
</dbReference>
<gene>
    <name evidence="1" type="ORF">BDR25DRAFT_230701</name>
</gene>
<reference evidence="1" key="1">
    <citation type="journal article" date="2020" name="Stud. Mycol.">
        <title>101 Dothideomycetes genomes: a test case for predicting lifestyles and emergence of pathogens.</title>
        <authorList>
            <person name="Haridas S."/>
            <person name="Albert R."/>
            <person name="Binder M."/>
            <person name="Bloem J."/>
            <person name="Labutti K."/>
            <person name="Salamov A."/>
            <person name="Andreopoulos B."/>
            <person name="Baker S."/>
            <person name="Barry K."/>
            <person name="Bills G."/>
            <person name="Bluhm B."/>
            <person name="Cannon C."/>
            <person name="Castanera R."/>
            <person name="Culley D."/>
            <person name="Daum C."/>
            <person name="Ezra D."/>
            <person name="Gonzalez J."/>
            <person name="Henrissat B."/>
            <person name="Kuo A."/>
            <person name="Liang C."/>
            <person name="Lipzen A."/>
            <person name="Lutzoni F."/>
            <person name="Magnuson J."/>
            <person name="Mondo S."/>
            <person name="Nolan M."/>
            <person name="Ohm R."/>
            <person name="Pangilinan J."/>
            <person name="Park H.-J."/>
            <person name="Ramirez L."/>
            <person name="Alfaro M."/>
            <person name="Sun H."/>
            <person name="Tritt A."/>
            <person name="Yoshinaga Y."/>
            <person name="Zwiers L.-H."/>
            <person name="Turgeon B."/>
            <person name="Goodwin S."/>
            <person name="Spatafora J."/>
            <person name="Crous P."/>
            <person name="Grigoriev I."/>
        </authorList>
    </citation>
    <scope>NUCLEOTIDE SEQUENCE</scope>
    <source>
        <strain evidence="1">ATCC 200398</strain>
    </source>
</reference>
<comment type="caution">
    <text evidence="1">The sequence shown here is derived from an EMBL/GenBank/DDBJ whole genome shotgun (WGS) entry which is preliminary data.</text>
</comment>
<sequence length="237" mass="27353">MRKFFSRKLHRKAVKRPGKNHPRTRVTFVESIPHGPVQPQNQSSFFDKLSTELRILIYAAFLGHPVRPMHIVPFDDGSGRLGPIKILYTANEFSFKGAKGVLALRAVVPTSHWHTIRHVHVSTMFLTPKDYWSKHENYPPENFANWTESCNALQDLRDLRTLRIDIVVYDSFDREHPGAVDDASLVSILQPLKDIKAQVLEVELNFPIPDTVRRALSKINFTISTKKRPYNTELFWV</sequence>
<name>A0ACB6QPV8_9PLEO</name>
<keyword evidence="2" id="KW-1185">Reference proteome</keyword>
<proteinExistence type="predicted"/>
<dbReference type="Proteomes" id="UP000799755">
    <property type="component" value="Unassembled WGS sequence"/>
</dbReference>